<name>A0A383AQ95_9ZZZZ</name>
<dbReference type="SUPFAM" id="SSF51735">
    <property type="entry name" value="NAD(P)-binding Rossmann-fold domains"/>
    <property type="match status" value="1"/>
</dbReference>
<dbReference type="AlphaFoldDB" id="A0A383AQ95"/>
<proteinExistence type="predicted"/>
<protein>
    <recommendedName>
        <fullName evidence="1">NAD-dependent epimerase/dehydratase domain-containing protein</fullName>
    </recommendedName>
</protein>
<dbReference type="EMBL" id="UINC01194085">
    <property type="protein sequence ID" value="SVE09997.1"/>
    <property type="molecule type" value="Genomic_DNA"/>
</dbReference>
<gene>
    <name evidence="2" type="ORF">METZ01_LOCUS462851</name>
</gene>
<accession>A0A383AQ95</accession>
<evidence type="ECO:0000259" key="1">
    <source>
        <dbReference type="Pfam" id="PF01370"/>
    </source>
</evidence>
<feature type="non-terminal residue" evidence="2">
    <location>
        <position position="1"/>
    </location>
</feature>
<dbReference type="InterPro" id="IPR036291">
    <property type="entry name" value="NAD(P)-bd_dom_sf"/>
</dbReference>
<feature type="domain" description="NAD-dependent epimerase/dehydratase" evidence="1">
    <location>
        <begin position="15"/>
        <end position="162"/>
    </location>
</feature>
<sequence length="249" mass="27832">NRSKTADFAHTKTADMDDSIPWTQADIADLDAIMPAFEGIDMVVHMANYTGDADSWDDHLNAGIIGTRNVYEAARLNGVKRVVLGSTGDTMTGYECDPPYGYMASGNYDKVQWGWSMVDSTWPTRPVSIYGACKVFCEALGHHYSDIADMSVLVIRLGAVLEPDAPSLRRHYSGWLGQKDYVSMVEKCLAAPMSLRYDIFDAISNNKYKWRNTSHATEILGWVPQQSVDDHEIDDKGGWHQVKTFHGEK</sequence>
<organism evidence="2">
    <name type="scientific">marine metagenome</name>
    <dbReference type="NCBI Taxonomy" id="408172"/>
    <lineage>
        <taxon>unclassified sequences</taxon>
        <taxon>metagenomes</taxon>
        <taxon>ecological metagenomes</taxon>
    </lineage>
</organism>
<dbReference type="Pfam" id="PF01370">
    <property type="entry name" value="Epimerase"/>
    <property type="match status" value="1"/>
</dbReference>
<dbReference type="Gene3D" id="3.40.50.720">
    <property type="entry name" value="NAD(P)-binding Rossmann-like Domain"/>
    <property type="match status" value="1"/>
</dbReference>
<reference evidence="2" key="1">
    <citation type="submission" date="2018-05" db="EMBL/GenBank/DDBJ databases">
        <authorList>
            <person name="Lanie J.A."/>
            <person name="Ng W.-L."/>
            <person name="Kazmierczak K.M."/>
            <person name="Andrzejewski T.M."/>
            <person name="Davidsen T.M."/>
            <person name="Wayne K.J."/>
            <person name="Tettelin H."/>
            <person name="Glass J.I."/>
            <person name="Rusch D."/>
            <person name="Podicherti R."/>
            <person name="Tsui H.-C.T."/>
            <person name="Winkler M.E."/>
        </authorList>
    </citation>
    <scope>NUCLEOTIDE SEQUENCE</scope>
</reference>
<dbReference type="InterPro" id="IPR001509">
    <property type="entry name" value="Epimerase_deHydtase"/>
</dbReference>
<evidence type="ECO:0000313" key="2">
    <source>
        <dbReference type="EMBL" id="SVE09997.1"/>
    </source>
</evidence>